<evidence type="ECO:0000313" key="2">
    <source>
        <dbReference type="WBParaSite" id="PS1159_v2.g5378.t1"/>
    </source>
</evidence>
<protein>
    <submittedName>
        <fullName evidence="2">EGF-like domain-containing protein</fullName>
    </submittedName>
</protein>
<reference evidence="2" key="1">
    <citation type="submission" date="2022-11" db="UniProtKB">
        <authorList>
            <consortium name="WormBaseParasite"/>
        </authorList>
    </citation>
    <scope>IDENTIFICATION</scope>
</reference>
<dbReference type="Proteomes" id="UP000887580">
    <property type="component" value="Unplaced"/>
</dbReference>
<proteinExistence type="predicted"/>
<evidence type="ECO:0000313" key="1">
    <source>
        <dbReference type="Proteomes" id="UP000887580"/>
    </source>
</evidence>
<name>A0AC35GHA6_9BILA</name>
<dbReference type="WBParaSite" id="PS1159_v2.g5378.t1">
    <property type="protein sequence ID" value="PS1159_v2.g5378.t1"/>
    <property type="gene ID" value="PS1159_v2.g5378"/>
</dbReference>
<sequence>MEWFFEVILLYRFFYIAVGQSSCTSCTDYGACLEKSGATCTSCVCPKDFSGDCCETEPDACSLNPCTTSLSEHWNCTNLGHGQRDCKCQEGFTGTKCDTSMSLCEKVTCYNGGTCVVAANNVTSCNCSKSFEGKSCETYKPCTQYGGCKTYDCTKNPCKNGGTCYVKNDIKTYCDCPDGYKDANCSTFDGCKYWTCDNGGTCYVNGTDNVPKCSCLKGWNGKHCENGYKITFKNFLKIFVEISETNNCNPNPCIYEEFGVKNTTTCTTSLGDYTCDCPSGTTGKNCSDNIDDCKRSGTLKKDNLCNTIDKSANCSDGLGEYKCLCSAAYYGDKCETYDACFNVTCANGGNCSTVNNKFKCDCVEGYTGDKCQIMTDNCNPNPCVYTEYGVKKNAICTNKVANYTCNCPSGTSGNNCEINPDDCILNGTSICNTIDEEATCLDGLDAYKCKCGQEYQGDQCTMYNACFNVTCLNGATCTTTAEMQPLCNCVKGYTGTLCETVVDNCNPNPCIYIEHGETKTAKCTTLIGDYKCTCPAGANGKNCSTNPNECLPNASGGNICNKVDLNATCSDGLNNYTCSCTDEYKGAQCQMTDNCDPNPCIYEEWGIKNETTCTNLLADYYCKCPLGSSGKNCTNNTDDCQRTGKGLLDNICNSVDKGAKCADGLNEYRCTCSAEYTGPQCKMTVIVWKVAQLFGGLDDVINLLEDVVKTPNLIKDLVPFLLGQQSRENQSAMSWSFDELFLWASYERNELDYKQDFTLTFDTTLGNCYTFNNGNCSRRWSSRRSGSDGGFHALMKVQQLNYLAWIDTASLVVFVHPPDESIFAESVRYQASPNTSTSIITQRNAYSRLSGKYGTCVKSFTEVGSYYYSGNYTTAGCFRGCYQDAVYEECGCMDPRYAMPEEMSACNMSVWNCVKGITDERGDASNWKDCKCPSPCSESQFDSAFAKSSFPSYYFSCEGLKNDATKYRYCMGNYTDMVYVSVYIPRLTRKVFAEVPAMSLTQFLSNVGGIAGLFIGFSMITIFDFSFIFIWIGWVLCNKNEEKDK</sequence>
<organism evidence="1 2">
    <name type="scientific">Panagrolaimus sp. PS1159</name>
    <dbReference type="NCBI Taxonomy" id="55785"/>
    <lineage>
        <taxon>Eukaryota</taxon>
        <taxon>Metazoa</taxon>
        <taxon>Ecdysozoa</taxon>
        <taxon>Nematoda</taxon>
        <taxon>Chromadorea</taxon>
        <taxon>Rhabditida</taxon>
        <taxon>Tylenchina</taxon>
        <taxon>Panagrolaimomorpha</taxon>
        <taxon>Panagrolaimoidea</taxon>
        <taxon>Panagrolaimidae</taxon>
        <taxon>Panagrolaimus</taxon>
    </lineage>
</organism>
<accession>A0AC35GHA6</accession>